<accession>A0ABR4FDM9</accession>
<keyword evidence="3" id="KW-1185">Reference proteome</keyword>
<feature type="compositionally biased region" description="Basic and acidic residues" evidence="1">
    <location>
        <begin position="82"/>
        <end position="94"/>
    </location>
</feature>
<name>A0ABR4FDM9_9PEZI</name>
<evidence type="ECO:0000256" key="1">
    <source>
        <dbReference type="SAM" id="MobiDB-lite"/>
    </source>
</evidence>
<comment type="caution">
    <text evidence="2">The sequence shown here is derived from an EMBL/GenBank/DDBJ whole genome shotgun (WGS) entry which is preliminary data.</text>
</comment>
<proteinExistence type="predicted"/>
<dbReference type="EMBL" id="JBAWTH010000002">
    <property type="protein sequence ID" value="KAL2292799.1"/>
    <property type="molecule type" value="Genomic_DNA"/>
</dbReference>
<dbReference type="Proteomes" id="UP001600888">
    <property type="component" value="Unassembled WGS sequence"/>
</dbReference>
<sequence length="104" mass="12129">MLVCYDCFAGSIGSSVVLAPRPGIVLAYKREKRYPDKFEDAQPPDQTKPNRSHNHHIVEVNQIKIIHQFHPTLGSNRHRTLHPPERISRHQLGEDAFERRLKHY</sequence>
<protein>
    <submittedName>
        <fullName evidence="2">Uncharacterized protein</fullName>
    </submittedName>
</protein>
<feature type="region of interest" description="Disordered" evidence="1">
    <location>
        <begin position="35"/>
        <end position="54"/>
    </location>
</feature>
<reference evidence="2 3" key="1">
    <citation type="submission" date="2024-03" db="EMBL/GenBank/DDBJ databases">
        <title>A high-quality draft genome sequence of Diaporthe vaccinii, a causative agent of upright dieback and viscid rot disease in cranberry plants.</title>
        <authorList>
            <person name="Sarrasin M."/>
            <person name="Lang B.F."/>
            <person name="Burger G."/>
        </authorList>
    </citation>
    <scope>NUCLEOTIDE SEQUENCE [LARGE SCALE GENOMIC DNA]</scope>
    <source>
        <strain evidence="2 3">IS7</strain>
    </source>
</reference>
<evidence type="ECO:0000313" key="2">
    <source>
        <dbReference type="EMBL" id="KAL2292799.1"/>
    </source>
</evidence>
<feature type="region of interest" description="Disordered" evidence="1">
    <location>
        <begin position="74"/>
        <end position="94"/>
    </location>
</feature>
<evidence type="ECO:0000313" key="3">
    <source>
        <dbReference type="Proteomes" id="UP001600888"/>
    </source>
</evidence>
<organism evidence="2 3">
    <name type="scientific">Diaporthe vaccinii</name>
    <dbReference type="NCBI Taxonomy" id="105482"/>
    <lineage>
        <taxon>Eukaryota</taxon>
        <taxon>Fungi</taxon>
        <taxon>Dikarya</taxon>
        <taxon>Ascomycota</taxon>
        <taxon>Pezizomycotina</taxon>
        <taxon>Sordariomycetes</taxon>
        <taxon>Sordariomycetidae</taxon>
        <taxon>Diaporthales</taxon>
        <taxon>Diaporthaceae</taxon>
        <taxon>Diaporthe</taxon>
        <taxon>Diaporthe eres species complex</taxon>
    </lineage>
</organism>
<gene>
    <name evidence="2" type="ORF">FJTKL_07863</name>
</gene>